<evidence type="ECO:0008006" key="3">
    <source>
        <dbReference type="Google" id="ProtNLM"/>
    </source>
</evidence>
<dbReference type="VEuPathDB" id="TriTrypDB:TEOVI_000444100"/>
<dbReference type="EMBL" id="CZPT02001920">
    <property type="protein sequence ID" value="SCU72857.1"/>
    <property type="molecule type" value="Genomic_DNA"/>
</dbReference>
<comment type="caution">
    <text evidence="1">The sequence shown here is derived from an EMBL/GenBank/DDBJ whole genome shotgun (WGS) entry which is preliminary data.</text>
</comment>
<keyword evidence="2" id="KW-1185">Reference proteome</keyword>
<dbReference type="RefSeq" id="XP_067083311.1">
    <property type="nucleotide sequence ID" value="XM_067227210.1"/>
</dbReference>
<dbReference type="Pfam" id="PF13365">
    <property type="entry name" value="Trypsin_2"/>
    <property type="match status" value="1"/>
</dbReference>
<name>A0A1G4IK17_TRYEQ</name>
<dbReference type="GeneID" id="92378381"/>
<dbReference type="Proteomes" id="UP000195570">
    <property type="component" value="Unassembled WGS sequence"/>
</dbReference>
<protein>
    <recommendedName>
        <fullName evidence="3">Trypsin-like peptidase domain containing protein</fullName>
    </recommendedName>
</protein>
<dbReference type="SUPFAM" id="SSF50494">
    <property type="entry name" value="Trypsin-like serine proteases"/>
    <property type="match status" value="1"/>
</dbReference>
<accession>A0A1G4IK17</accession>
<evidence type="ECO:0000313" key="2">
    <source>
        <dbReference type="Proteomes" id="UP000195570"/>
    </source>
</evidence>
<reference evidence="1" key="1">
    <citation type="submission" date="2016-09" db="EMBL/GenBank/DDBJ databases">
        <authorList>
            <person name="Hebert L."/>
            <person name="Moumen B."/>
        </authorList>
    </citation>
    <scope>NUCLEOTIDE SEQUENCE [LARGE SCALE GENOMIC DNA]</scope>
    <source>
        <strain evidence="1">OVI</strain>
    </source>
</reference>
<gene>
    <name evidence="1" type="ORF">TEOVI_000444100</name>
</gene>
<dbReference type="InterPro" id="IPR009003">
    <property type="entry name" value="Peptidase_S1_PA"/>
</dbReference>
<evidence type="ECO:0000313" key="1">
    <source>
        <dbReference type="EMBL" id="SCU72857.1"/>
    </source>
</evidence>
<proteinExistence type="predicted"/>
<organism evidence="1 2">
    <name type="scientific">Trypanosoma equiperdum</name>
    <dbReference type="NCBI Taxonomy" id="5694"/>
    <lineage>
        <taxon>Eukaryota</taxon>
        <taxon>Discoba</taxon>
        <taxon>Euglenozoa</taxon>
        <taxon>Kinetoplastea</taxon>
        <taxon>Metakinetoplastina</taxon>
        <taxon>Trypanosomatida</taxon>
        <taxon>Trypanosomatidae</taxon>
        <taxon>Trypanosoma</taxon>
    </lineage>
</organism>
<dbReference type="AlphaFoldDB" id="A0A1G4IK17"/>
<sequence length="202" mass="21668">MIRHGLTGPPASSDPSDAVLSGIYPLYFRDEFLGSCIAIAPRILITAGHHFNSLKDDVGDLHLLDGASEGEITVAYVSKDRVHDLLVLWVSADLNWVPLRGFQPPVGARVATVWLSTKWPHDTIVSPGTVIEVNRGNCVVRGTVSTTGSSGSPVVDQFGDHIVGMHLISNTRDGSRVSGFISSRMIVSALVAMGVPCREVER</sequence>